<sequence>PTVVEVIEVLKEALKVDDFHVCNARSCKNYNIKLEIMKCGFEKAFTKLEKHSHLKAQYDEQQLNSAGSSSGITKSDTDIRIKFGEMLNFLLINLTKSIKKEKDCSKRDDICELSVGHNEYVRQTIVHLINVAVNPYLPEGIDRSITDRWWTSNEWKYLLEDNIFHAKQLQAFLTTLFDLMDVSIQVKEWVITRHLRTVMMAAEVLYHLEHTGFHPRYRSFLSQVTPSMVLDVASTLIKPNAEQFGTSWFNRVMISLMNEMVGRGHFHDLIHTYYLRGLVGEEDICSMPFVENLVKGLCVGTPQTMSNKEYFASLVNQFFEHLEPSPTKKKVVVVMFNLFIDHMYKVHNNLAKTLILDRLLLPLENLNNNLLSEEELCLIPEAIYQLANLFRNTHKDIHSKAVLGRIRTRKLHFLLCAILYEVGQTYAQMGVDGKAESEEGRQLCLLYEDITWCTSVFMHSLPNKAMFLLWAVREPKEVLRRIEIKANKKFITPKICVMGESRRNPRGRFYFVAQRPSTREEASECMHHVVAKICGMQMDKVGFYYSGLLEVFKSFINQDGYYNRMTDLEKADANHAVYVSELVELAGYLYHCLVQEHSRQGSPINALKEEETFAKLLDLSILTMTSVVKKMQKEVKERNKEASLDVKVARNAEEEQNEAALRLLIQTTAKYGIAFTAYIPLLRMMIAPETMRKMEPEIIQVLRLVALIKKLLEEMDTLPEEYKELKKVFETDLDMTTATAILEASGSITEETDVSFFKTEELLSLLNGLVHEKGQALLMIGRMLMKRNSRLMEIYDSTFHQIVLGLISNGDSYVYLAAINCAAEAALAMTDKIIPFVQMFSQVNSVKEKKNGKGEVLSRESIEEKVVVRCRIASVICKVFDYLGPAAPLYARETIDCVMKCVDDTDALIRASSFAVVEHLLRTLAASYSVDGQFLPILECIQHTLLCEKESQVRRNAIQILPMILRGAGREMITSLSEHLLPINRLLTSILQTEKDQVVVLHAQLAKEEIKVALNEKIKEEMTSRVREIKI</sequence>
<gene>
    <name evidence="3" type="ORF">PMAYCL1PPCAC_12213</name>
</gene>
<evidence type="ECO:0000256" key="1">
    <source>
        <dbReference type="ARBA" id="ARBA00005724"/>
    </source>
</evidence>
<protein>
    <recommendedName>
        <fullName evidence="2">RNA polymerase II assembly factor Rtp1 C-terminal domain-containing protein</fullName>
    </recommendedName>
</protein>
<dbReference type="InterPro" id="IPR019451">
    <property type="entry name" value="Rtp1_C1"/>
</dbReference>
<comment type="caution">
    <text evidence="3">The sequence shown here is derived from an EMBL/GenBank/DDBJ whole genome shotgun (WGS) entry which is preliminary data.</text>
</comment>
<dbReference type="SUPFAM" id="SSF48371">
    <property type="entry name" value="ARM repeat"/>
    <property type="match status" value="1"/>
</dbReference>
<dbReference type="EMBL" id="BTRK01000003">
    <property type="protein sequence ID" value="GMR42018.1"/>
    <property type="molecule type" value="Genomic_DNA"/>
</dbReference>
<dbReference type="Gene3D" id="1.25.10.10">
    <property type="entry name" value="Leucine-rich Repeat Variant"/>
    <property type="match status" value="1"/>
</dbReference>
<dbReference type="InterPro" id="IPR039600">
    <property type="entry name" value="TANGO6/Rtp1"/>
</dbReference>
<dbReference type="PANTHER" id="PTHR20959:SF1">
    <property type="entry name" value="TRANSPORT AND GOLGI ORGANIZATION PROTEIN 6 HOMOLOG"/>
    <property type="match status" value="1"/>
</dbReference>
<evidence type="ECO:0000259" key="2">
    <source>
        <dbReference type="Pfam" id="PF10363"/>
    </source>
</evidence>
<organism evidence="3 4">
    <name type="scientific">Pristionchus mayeri</name>
    <dbReference type="NCBI Taxonomy" id="1317129"/>
    <lineage>
        <taxon>Eukaryota</taxon>
        <taxon>Metazoa</taxon>
        <taxon>Ecdysozoa</taxon>
        <taxon>Nematoda</taxon>
        <taxon>Chromadorea</taxon>
        <taxon>Rhabditida</taxon>
        <taxon>Rhabditina</taxon>
        <taxon>Diplogasteromorpha</taxon>
        <taxon>Diplogasteroidea</taxon>
        <taxon>Neodiplogasteridae</taxon>
        <taxon>Pristionchus</taxon>
    </lineage>
</organism>
<feature type="non-terminal residue" evidence="3">
    <location>
        <position position="1"/>
    </location>
</feature>
<name>A0AAN5C8T9_9BILA</name>
<evidence type="ECO:0000313" key="4">
    <source>
        <dbReference type="Proteomes" id="UP001328107"/>
    </source>
</evidence>
<dbReference type="Pfam" id="PF10363">
    <property type="entry name" value="RTP1_C1"/>
    <property type="match status" value="1"/>
</dbReference>
<dbReference type="Proteomes" id="UP001328107">
    <property type="component" value="Unassembled WGS sequence"/>
</dbReference>
<reference evidence="4" key="1">
    <citation type="submission" date="2022-10" db="EMBL/GenBank/DDBJ databases">
        <title>Genome assembly of Pristionchus species.</title>
        <authorList>
            <person name="Yoshida K."/>
            <person name="Sommer R.J."/>
        </authorList>
    </citation>
    <scope>NUCLEOTIDE SEQUENCE [LARGE SCALE GENOMIC DNA]</scope>
    <source>
        <strain evidence="4">RS5460</strain>
    </source>
</reference>
<dbReference type="InterPro" id="IPR011989">
    <property type="entry name" value="ARM-like"/>
</dbReference>
<proteinExistence type="inferred from homology"/>
<accession>A0AAN5C8T9</accession>
<keyword evidence="4" id="KW-1185">Reference proteome</keyword>
<dbReference type="GO" id="GO:0009306">
    <property type="term" value="P:protein secretion"/>
    <property type="evidence" value="ECO:0007669"/>
    <property type="project" value="TreeGrafter"/>
</dbReference>
<dbReference type="InterPro" id="IPR016024">
    <property type="entry name" value="ARM-type_fold"/>
</dbReference>
<feature type="domain" description="RNA polymerase II assembly factor Rtp1 C-terminal" evidence="2">
    <location>
        <begin position="764"/>
        <end position="884"/>
    </location>
</feature>
<evidence type="ECO:0000313" key="3">
    <source>
        <dbReference type="EMBL" id="GMR42018.1"/>
    </source>
</evidence>
<dbReference type="AlphaFoldDB" id="A0AAN5C8T9"/>
<comment type="similarity">
    <text evidence="1">Belongs to the Tango6 family.</text>
</comment>
<dbReference type="PANTHER" id="PTHR20959">
    <property type="entry name" value="TRANSPORT AND GOLGI ORGANIZATION PROTEIN 6 FAMILY MEMBER"/>
    <property type="match status" value="1"/>
</dbReference>